<dbReference type="SMART" id="SM00852">
    <property type="entry name" value="MoCF_biosynth"/>
    <property type="match status" value="1"/>
</dbReference>
<dbReference type="InterPro" id="IPR036688">
    <property type="entry name" value="MoeA_C_domain_IV_sf"/>
</dbReference>
<evidence type="ECO:0000256" key="12">
    <source>
        <dbReference type="ARBA" id="ARBA00047317"/>
    </source>
</evidence>
<keyword evidence="10 13" id="KW-0460">Magnesium</keyword>
<dbReference type="Pfam" id="PF03453">
    <property type="entry name" value="MoeA_N"/>
    <property type="match status" value="1"/>
</dbReference>
<proteinExistence type="inferred from homology"/>
<dbReference type="GO" id="GO:0061599">
    <property type="term" value="F:molybdopterin molybdotransferase activity"/>
    <property type="evidence" value="ECO:0007669"/>
    <property type="project" value="UniProtKB-UniRule"/>
</dbReference>
<evidence type="ECO:0000256" key="10">
    <source>
        <dbReference type="ARBA" id="ARBA00022842"/>
    </source>
</evidence>
<keyword evidence="9 13" id="KW-0479">Metal-binding</keyword>
<evidence type="ECO:0000256" key="2">
    <source>
        <dbReference type="ARBA" id="ARBA00002901"/>
    </source>
</evidence>
<protein>
    <recommendedName>
        <fullName evidence="6 13">Molybdopterin molybdenumtransferase</fullName>
        <ecNumber evidence="5 13">2.10.1.1</ecNumber>
    </recommendedName>
</protein>
<evidence type="ECO:0000256" key="6">
    <source>
        <dbReference type="ARBA" id="ARBA00021108"/>
    </source>
</evidence>
<dbReference type="PANTHER" id="PTHR10192">
    <property type="entry name" value="MOLYBDOPTERIN BIOSYNTHESIS PROTEIN"/>
    <property type="match status" value="1"/>
</dbReference>
<dbReference type="NCBIfam" id="TIGR00177">
    <property type="entry name" value="molyb_syn"/>
    <property type="match status" value="1"/>
</dbReference>
<dbReference type="GO" id="GO:0005829">
    <property type="term" value="C:cytosol"/>
    <property type="evidence" value="ECO:0007669"/>
    <property type="project" value="TreeGrafter"/>
</dbReference>
<dbReference type="SUPFAM" id="SSF63867">
    <property type="entry name" value="MoeA C-terminal domain-like"/>
    <property type="match status" value="1"/>
</dbReference>
<dbReference type="FunFam" id="3.40.980.10:FF:000004">
    <property type="entry name" value="Molybdopterin molybdenumtransferase"/>
    <property type="match status" value="1"/>
</dbReference>
<evidence type="ECO:0000256" key="9">
    <source>
        <dbReference type="ARBA" id="ARBA00022723"/>
    </source>
</evidence>
<dbReference type="InterPro" id="IPR001453">
    <property type="entry name" value="MoaB/Mog_dom"/>
</dbReference>
<gene>
    <name evidence="15" type="ORF">C7438_0218</name>
</gene>
<comment type="catalytic activity">
    <reaction evidence="12">
        <text>adenylyl-molybdopterin + molybdate = Mo-molybdopterin + AMP + H(+)</text>
        <dbReference type="Rhea" id="RHEA:35047"/>
        <dbReference type="ChEBI" id="CHEBI:15378"/>
        <dbReference type="ChEBI" id="CHEBI:36264"/>
        <dbReference type="ChEBI" id="CHEBI:62727"/>
        <dbReference type="ChEBI" id="CHEBI:71302"/>
        <dbReference type="ChEBI" id="CHEBI:456215"/>
        <dbReference type="EC" id="2.10.1.1"/>
    </reaction>
</comment>
<feature type="domain" description="MoaB/Mog" evidence="14">
    <location>
        <begin position="189"/>
        <end position="327"/>
    </location>
</feature>
<organism evidence="15 16">
    <name type="scientific">Brockia lithotrophica</name>
    <dbReference type="NCBI Taxonomy" id="933949"/>
    <lineage>
        <taxon>Bacteria</taxon>
        <taxon>Bacillati</taxon>
        <taxon>Bacillota</taxon>
        <taxon>Bacilli</taxon>
        <taxon>Bacillales</taxon>
        <taxon>Bacillales Family X. Incertae Sedis</taxon>
        <taxon>Brockia</taxon>
    </lineage>
</organism>
<comment type="similarity">
    <text evidence="4 13">Belongs to the MoeA family.</text>
</comment>
<dbReference type="EMBL" id="RBIJ01000001">
    <property type="protein sequence ID" value="RKQ88579.1"/>
    <property type="molecule type" value="Genomic_DNA"/>
</dbReference>
<evidence type="ECO:0000313" key="16">
    <source>
        <dbReference type="Proteomes" id="UP000267019"/>
    </source>
</evidence>
<dbReference type="UniPathway" id="UPA00344"/>
<evidence type="ECO:0000256" key="8">
    <source>
        <dbReference type="ARBA" id="ARBA00022679"/>
    </source>
</evidence>
<comment type="cofactor">
    <cofactor evidence="1 13">
        <name>Mg(2+)</name>
        <dbReference type="ChEBI" id="CHEBI:18420"/>
    </cofactor>
</comment>
<dbReference type="PANTHER" id="PTHR10192:SF5">
    <property type="entry name" value="GEPHYRIN"/>
    <property type="match status" value="1"/>
</dbReference>
<dbReference type="Gene3D" id="3.40.980.10">
    <property type="entry name" value="MoaB/Mog-like domain"/>
    <property type="match status" value="1"/>
</dbReference>
<dbReference type="InterPro" id="IPR038987">
    <property type="entry name" value="MoeA-like"/>
</dbReference>
<sequence length="417" mass="45183">MYLLPVTERTPIPYEEALARIVAHVPPPKPVEVPLAEAAGRVFLDTLVADFSLPPFRRAGADGFALRSRDVEKASPDRPVRLRIVAELAAGRTYDAPLGAGEAVRLMTGTAFPEGADTLLRLEDGEVEGDTLVVRRPLPPGRDVFEAGEDIRQGEVLLRPGDFLTPGAISVLATFGRTRVRVGRRPRIGILVTGDELLAPDEPLVLGKIRESNSFMLGAQVAMLGMGAHVYGVVPDERELLYARVRSALEEVDVLITTGGVAVGDYDLIPETFRRVGGEILFDRLAFRPGQLTTVAHVDGRMLFGLSGNPGAAFVGFYIFVRPYVLAYMGLSPERALHPRVPAVLEEAIPGRRRLPVYARGCYRWEGGRIVARTLGPDSSSYLSTLVRANALLYLPAGEDLPAGTEVETVLLDVAPH</sequence>
<comment type="pathway">
    <text evidence="3 13">Cofactor biosynthesis; molybdopterin biosynthesis.</text>
</comment>
<name>A0A660L6W9_9BACL</name>
<evidence type="ECO:0000256" key="5">
    <source>
        <dbReference type="ARBA" id="ARBA00013269"/>
    </source>
</evidence>
<evidence type="ECO:0000256" key="13">
    <source>
        <dbReference type="RuleBase" id="RU365090"/>
    </source>
</evidence>
<dbReference type="Proteomes" id="UP000267019">
    <property type="component" value="Unassembled WGS sequence"/>
</dbReference>
<evidence type="ECO:0000256" key="7">
    <source>
        <dbReference type="ARBA" id="ARBA00022505"/>
    </source>
</evidence>
<comment type="caution">
    <text evidence="15">The sequence shown here is derived from an EMBL/GenBank/DDBJ whole genome shotgun (WGS) entry which is preliminary data.</text>
</comment>
<evidence type="ECO:0000256" key="4">
    <source>
        <dbReference type="ARBA" id="ARBA00010763"/>
    </source>
</evidence>
<keyword evidence="7 13" id="KW-0500">Molybdenum</keyword>
<dbReference type="InterPro" id="IPR005110">
    <property type="entry name" value="MoeA_linker/N"/>
</dbReference>
<dbReference type="NCBIfam" id="NF045515">
    <property type="entry name" value="Glp_gephyrin"/>
    <property type="match status" value="1"/>
</dbReference>
<dbReference type="Pfam" id="PF00994">
    <property type="entry name" value="MoCF_biosynth"/>
    <property type="match status" value="1"/>
</dbReference>
<evidence type="ECO:0000256" key="11">
    <source>
        <dbReference type="ARBA" id="ARBA00023150"/>
    </source>
</evidence>
<evidence type="ECO:0000313" key="15">
    <source>
        <dbReference type="EMBL" id="RKQ88579.1"/>
    </source>
</evidence>
<dbReference type="AlphaFoldDB" id="A0A660L6W9"/>
<dbReference type="EC" id="2.10.1.1" evidence="5 13"/>
<keyword evidence="11 13" id="KW-0501">Molybdenum cofactor biosynthesis</keyword>
<evidence type="ECO:0000259" key="14">
    <source>
        <dbReference type="SMART" id="SM00852"/>
    </source>
</evidence>
<dbReference type="Gene3D" id="3.90.105.10">
    <property type="entry name" value="Molybdopterin biosynthesis moea protein, domain 2"/>
    <property type="match status" value="1"/>
</dbReference>
<dbReference type="SUPFAM" id="SSF53218">
    <property type="entry name" value="Molybdenum cofactor biosynthesis proteins"/>
    <property type="match status" value="1"/>
</dbReference>
<evidence type="ECO:0000256" key="1">
    <source>
        <dbReference type="ARBA" id="ARBA00001946"/>
    </source>
</evidence>
<reference evidence="15 16" key="1">
    <citation type="submission" date="2018-10" db="EMBL/GenBank/DDBJ databases">
        <title>Genomic Encyclopedia of Type Strains, Phase IV (KMG-IV): sequencing the most valuable type-strain genomes for metagenomic binning, comparative biology and taxonomic classification.</title>
        <authorList>
            <person name="Goeker M."/>
        </authorList>
    </citation>
    <scope>NUCLEOTIDE SEQUENCE [LARGE SCALE GENOMIC DNA]</scope>
    <source>
        <strain evidence="15 16">DSM 22653</strain>
    </source>
</reference>
<dbReference type="InterPro" id="IPR036135">
    <property type="entry name" value="MoeA_linker/N_sf"/>
</dbReference>
<accession>A0A660L6W9</accession>
<keyword evidence="16" id="KW-1185">Reference proteome</keyword>
<evidence type="ECO:0000256" key="3">
    <source>
        <dbReference type="ARBA" id="ARBA00005046"/>
    </source>
</evidence>
<dbReference type="InterPro" id="IPR005111">
    <property type="entry name" value="MoeA_C_domain_IV"/>
</dbReference>
<dbReference type="Pfam" id="PF03454">
    <property type="entry name" value="MoeA_C"/>
    <property type="match status" value="1"/>
</dbReference>
<dbReference type="SUPFAM" id="SSF63882">
    <property type="entry name" value="MoeA N-terminal region -like"/>
    <property type="match status" value="1"/>
</dbReference>
<dbReference type="Gene3D" id="2.170.190.11">
    <property type="entry name" value="Molybdopterin biosynthesis moea protein, domain 3"/>
    <property type="match status" value="1"/>
</dbReference>
<dbReference type="InterPro" id="IPR036425">
    <property type="entry name" value="MoaB/Mog-like_dom_sf"/>
</dbReference>
<comment type="function">
    <text evidence="2 13">Catalyzes the insertion of molybdate into adenylated molybdopterin with the concomitant release of AMP.</text>
</comment>
<dbReference type="Gene3D" id="2.40.340.10">
    <property type="entry name" value="MoeA, C-terminal, domain IV"/>
    <property type="match status" value="1"/>
</dbReference>
<keyword evidence="8 13" id="KW-0808">Transferase</keyword>
<dbReference type="GO" id="GO:0046872">
    <property type="term" value="F:metal ion binding"/>
    <property type="evidence" value="ECO:0007669"/>
    <property type="project" value="UniProtKB-UniRule"/>
</dbReference>
<dbReference type="GO" id="GO:0006777">
    <property type="term" value="P:Mo-molybdopterin cofactor biosynthetic process"/>
    <property type="evidence" value="ECO:0007669"/>
    <property type="project" value="UniProtKB-UniRule"/>
</dbReference>
<dbReference type="CDD" id="cd00887">
    <property type="entry name" value="MoeA"/>
    <property type="match status" value="1"/>
</dbReference>